<evidence type="ECO:0000313" key="3">
    <source>
        <dbReference type="Proteomes" id="UP001596328"/>
    </source>
</evidence>
<dbReference type="Proteomes" id="UP001596328">
    <property type="component" value="Unassembled WGS sequence"/>
</dbReference>
<organism evidence="2 3">
    <name type="scientific">Halobium palmae</name>
    <dbReference type="NCBI Taxonomy" id="1776492"/>
    <lineage>
        <taxon>Archaea</taxon>
        <taxon>Methanobacteriati</taxon>
        <taxon>Methanobacteriota</taxon>
        <taxon>Stenosarchaea group</taxon>
        <taxon>Halobacteria</taxon>
        <taxon>Halobacteriales</taxon>
        <taxon>Haloferacaceae</taxon>
        <taxon>Halobium</taxon>
    </lineage>
</organism>
<dbReference type="AlphaFoldDB" id="A0ABD5RUX1"/>
<protein>
    <submittedName>
        <fullName evidence="2">Uncharacterized protein</fullName>
    </submittedName>
</protein>
<dbReference type="InterPro" id="IPR058341">
    <property type="entry name" value="DUF8028"/>
</dbReference>
<dbReference type="EMBL" id="JBHSWU010000007">
    <property type="protein sequence ID" value="MFC6723225.1"/>
    <property type="molecule type" value="Genomic_DNA"/>
</dbReference>
<accession>A0ABD5RUX1</accession>
<keyword evidence="1" id="KW-0472">Membrane</keyword>
<name>A0ABD5RUX1_9EURY</name>
<evidence type="ECO:0000313" key="2">
    <source>
        <dbReference type="EMBL" id="MFC6723225.1"/>
    </source>
</evidence>
<evidence type="ECO:0000256" key="1">
    <source>
        <dbReference type="SAM" id="Phobius"/>
    </source>
</evidence>
<sequence>MSTPSTLVEEQPTKVPSADAVALGRRLLAVPLRFVGFWAAVSMPFLYVPLLFEGLTPAETPIFVGLLLLHVVALLAGHEYKQ</sequence>
<comment type="caution">
    <text evidence="2">The sequence shown here is derived from an EMBL/GenBank/DDBJ whole genome shotgun (WGS) entry which is preliminary data.</text>
</comment>
<dbReference type="Pfam" id="PF26071">
    <property type="entry name" value="DUF8028"/>
    <property type="match status" value="1"/>
</dbReference>
<reference evidence="2 3" key="1">
    <citation type="journal article" date="2019" name="Int. J. Syst. Evol. Microbiol.">
        <title>The Global Catalogue of Microorganisms (GCM) 10K type strain sequencing project: providing services to taxonomists for standard genome sequencing and annotation.</title>
        <authorList>
            <consortium name="The Broad Institute Genomics Platform"/>
            <consortium name="The Broad Institute Genome Sequencing Center for Infectious Disease"/>
            <person name="Wu L."/>
            <person name="Ma J."/>
        </authorList>
    </citation>
    <scope>NUCLEOTIDE SEQUENCE [LARGE SCALE GENOMIC DNA]</scope>
    <source>
        <strain evidence="2 3">NBRC 111368</strain>
    </source>
</reference>
<keyword evidence="1" id="KW-0812">Transmembrane</keyword>
<keyword evidence="1" id="KW-1133">Transmembrane helix</keyword>
<feature type="transmembrane region" description="Helical" evidence="1">
    <location>
        <begin position="58"/>
        <end position="77"/>
    </location>
</feature>
<keyword evidence="3" id="KW-1185">Reference proteome</keyword>
<proteinExistence type="predicted"/>
<feature type="transmembrane region" description="Helical" evidence="1">
    <location>
        <begin position="34"/>
        <end position="52"/>
    </location>
</feature>
<gene>
    <name evidence="2" type="ORF">ACFQE1_02210</name>
</gene>